<feature type="signal peptide" evidence="1">
    <location>
        <begin position="1"/>
        <end position="15"/>
    </location>
</feature>
<dbReference type="Proteomes" id="UP000245910">
    <property type="component" value="Chromosome III"/>
</dbReference>
<evidence type="ECO:0000256" key="1">
    <source>
        <dbReference type="SAM" id="SignalP"/>
    </source>
</evidence>
<accession>A0A2L2TQA4</accession>
<dbReference type="EMBL" id="LN649231">
    <property type="protein sequence ID" value="CEI70793.1"/>
    <property type="molecule type" value="Genomic_DNA"/>
</dbReference>
<reference evidence="3" key="1">
    <citation type="submission" date="2014-10" db="EMBL/GenBank/DDBJ databases">
        <authorList>
            <person name="King R."/>
        </authorList>
    </citation>
    <scope>NUCLEOTIDE SEQUENCE [LARGE SCALE GENOMIC DNA]</scope>
    <source>
        <strain evidence="3">A3/5</strain>
    </source>
</reference>
<protein>
    <recommendedName>
        <fullName evidence="4">Apple domain-containing protein</fullName>
    </recommendedName>
</protein>
<keyword evidence="1" id="KW-0732">Signal</keyword>
<evidence type="ECO:0000313" key="3">
    <source>
        <dbReference type="Proteomes" id="UP000245910"/>
    </source>
</evidence>
<sequence>MIVGSLGLFVLGASAGPCRPTDTTTTVITDLTTATATATTAPVTTSSAVPEGEPACSIESPQYGPTGEYEVYCDSFAGSTTPIGGIYLSNSLSECLDHCDESPGCVGVNYITTNVPYCTIWSSAGRFGELKGVILAKRVVATTLEPTAP</sequence>
<keyword evidence="3" id="KW-1185">Reference proteome</keyword>
<name>A0A2L2TQA4_9HYPO</name>
<evidence type="ECO:0008006" key="4">
    <source>
        <dbReference type="Google" id="ProtNLM"/>
    </source>
</evidence>
<dbReference type="Gene3D" id="3.50.4.10">
    <property type="entry name" value="Hepatocyte Growth Factor"/>
    <property type="match status" value="1"/>
</dbReference>
<dbReference type="OrthoDB" id="5099345at2759"/>
<evidence type="ECO:0000313" key="2">
    <source>
        <dbReference type="EMBL" id="CEI70793.1"/>
    </source>
</evidence>
<proteinExistence type="predicted"/>
<organism evidence="2 3">
    <name type="scientific">Fusarium venenatum</name>
    <dbReference type="NCBI Taxonomy" id="56646"/>
    <lineage>
        <taxon>Eukaryota</taxon>
        <taxon>Fungi</taxon>
        <taxon>Dikarya</taxon>
        <taxon>Ascomycota</taxon>
        <taxon>Pezizomycotina</taxon>
        <taxon>Sordariomycetes</taxon>
        <taxon>Hypocreomycetidae</taxon>
        <taxon>Hypocreales</taxon>
        <taxon>Nectriaceae</taxon>
        <taxon>Fusarium</taxon>
    </lineage>
</organism>
<feature type="chain" id="PRO_5014921400" description="Apple domain-containing protein" evidence="1">
    <location>
        <begin position="16"/>
        <end position="149"/>
    </location>
</feature>
<dbReference type="AlphaFoldDB" id="A0A2L2TQA4"/>